<dbReference type="EMBL" id="BSXW01000308">
    <property type="protein sequence ID" value="GMF18187.1"/>
    <property type="molecule type" value="Genomic_DNA"/>
</dbReference>
<comment type="caution">
    <text evidence="2">The sequence shown here is derived from an EMBL/GenBank/DDBJ whole genome shotgun (WGS) entry which is preliminary data.</text>
</comment>
<dbReference type="OrthoDB" id="113887at2759"/>
<protein>
    <submittedName>
        <fullName evidence="2">Unnamed protein product</fullName>
    </submittedName>
</protein>
<organism evidence="2 3">
    <name type="scientific">Phytophthora lilii</name>
    <dbReference type="NCBI Taxonomy" id="2077276"/>
    <lineage>
        <taxon>Eukaryota</taxon>
        <taxon>Sar</taxon>
        <taxon>Stramenopiles</taxon>
        <taxon>Oomycota</taxon>
        <taxon>Peronosporomycetes</taxon>
        <taxon>Peronosporales</taxon>
        <taxon>Peronosporaceae</taxon>
        <taxon>Phytophthora</taxon>
    </lineage>
</organism>
<sequence length="85" mass="9361">MTAALQQQQQPAVQPQGTSELDNREYRAEGIKMPTFAGTKEDDVDDYMLSAKLYFESKNIEYEGTAPQQRPLSLLVANLNGPAAA</sequence>
<feature type="compositionally biased region" description="Low complexity" evidence="1">
    <location>
        <begin position="1"/>
        <end position="16"/>
    </location>
</feature>
<proteinExistence type="predicted"/>
<feature type="region of interest" description="Disordered" evidence="1">
    <location>
        <begin position="1"/>
        <end position="39"/>
    </location>
</feature>
<reference evidence="2" key="1">
    <citation type="submission" date="2023-04" db="EMBL/GenBank/DDBJ databases">
        <title>Phytophthora lilii NBRC 32176.</title>
        <authorList>
            <person name="Ichikawa N."/>
            <person name="Sato H."/>
            <person name="Tonouchi N."/>
        </authorList>
    </citation>
    <scope>NUCLEOTIDE SEQUENCE</scope>
    <source>
        <strain evidence="2">NBRC 32176</strain>
    </source>
</reference>
<feature type="compositionally biased region" description="Basic and acidic residues" evidence="1">
    <location>
        <begin position="21"/>
        <end position="30"/>
    </location>
</feature>
<evidence type="ECO:0000313" key="3">
    <source>
        <dbReference type="Proteomes" id="UP001165083"/>
    </source>
</evidence>
<name>A0A9W6TRB0_9STRA</name>
<dbReference type="Proteomes" id="UP001165083">
    <property type="component" value="Unassembled WGS sequence"/>
</dbReference>
<dbReference type="AlphaFoldDB" id="A0A9W6TRB0"/>
<accession>A0A9W6TRB0</accession>
<keyword evidence="3" id="KW-1185">Reference proteome</keyword>
<gene>
    <name evidence="2" type="ORF">Plil01_000676300</name>
</gene>
<evidence type="ECO:0000313" key="2">
    <source>
        <dbReference type="EMBL" id="GMF18187.1"/>
    </source>
</evidence>
<evidence type="ECO:0000256" key="1">
    <source>
        <dbReference type="SAM" id="MobiDB-lite"/>
    </source>
</evidence>